<sequence>MEAQTDLEARIEQHLRVLYPQHDTRTVSARCLKSIGLEGDESTPMPHRNLWNQKDIALITYADCVRRPDEAPLATLHGFLHKHYQGLVSLVHLLPFFPYSSDDGFSVMDYTEVNPSHGGWEDVERLAGDFKVMGDLVINHCSSRSRWFDNYKKRLDPGASYFFEAEPDANLTAVVRPRTSPLLKEVVDEQGSRYVWCTFSHDQVDLDFSNPDVLCEFLTIIKLYLDKGITWFRLDAVAFLWKVPGTTCINLPQTHEIIRLLRLLIEHRQPEAVIITETNIPNSENLSYLGNANEAHLIYNFSLPPLLINTLLTGDCTYLKSWLLTMPPSQAGTAYFNFIASHDGIGLRPAEGLLSEWEIQSLVGTMREFGGEVSYRTGLDGEQKPYEINISLWNAMAGTSKSGPDEFQFDRFVCAHAVMLALEGVPAFYFHSLIATENDHARVANTGHFRSINRHLWDAEELESRLHDESLHHAKVLIAIGKLIRLRQRQPAFHPNAIQYILHLGPSIFAFWRQSPERKQTIFAVFNISNQPQTIPLSELNLFATQVWRDLVGGKSYEDRMTPIKLAPYQFIWLSNYEGS</sequence>
<accession>A0ABP7P7R0</accession>
<dbReference type="Pfam" id="PF00128">
    <property type="entry name" value="Alpha-amylase"/>
    <property type="match status" value="1"/>
</dbReference>
<proteinExistence type="predicted"/>
<protein>
    <submittedName>
        <fullName evidence="4">Alpha-amylase family glycosyl hydrolase</fullName>
    </submittedName>
</protein>
<dbReference type="Proteomes" id="UP001501337">
    <property type="component" value="Unassembled WGS sequence"/>
</dbReference>
<dbReference type="RefSeq" id="WP_344805641.1">
    <property type="nucleotide sequence ID" value="NZ_BAABBO010000009.1"/>
</dbReference>
<keyword evidence="2" id="KW-0808">Transferase</keyword>
<name>A0ABP7P7R0_9GAMM</name>
<evidence type="ECO:0000313" key="4">
    <source>
        <dbReference type="EMBL" id="GAA3961022.1"/>
    </source>
</evidence>
<evidence type="ECO:0000256" key="2">
    <source>
        <dbReference type="ARBA" id="ARBA00022679"/>
    </source>
</evidence>
<evidence type="ECO:0000256" key="1">
    <source>
        <dbReference type="ARBA" id="ARBA00022676"/>
    </source>
</evidence>
<dbReference type="GO" id="GO:0016787">
    <property type="term" value="F:hydrolase activity"/>
    <property type="evidence" value="ECO:0007669"/>
    <property type="project" value="UniProtKB-KW"/>
</dbReference>
<dbReference type="Gene3D" id="3.90.400.10">
    <property type="entry name" value="Oligo-1,6-glucosidase, Domain 2"/>
    <property type="match status" value="1"/>
</dbReference>
<keyword evidence="4" id="KW-0378">Hydrolase</keyword>
<dbReference type="PANTHER" id="PTHR10357">
    <property type="entry name" value="ALPHA-AMYLASE FAMILY MEMBER"/>
    <property type="match status" value="1"/>
</dbReference>
<dbReference type="SUPFAM" id="SSF51445">
    <property type="entry name" value="(Trans)glycosidases"/>
    <property type="match status" value="1"/>
</dbReference>
<dbReference type="Gene3D" id="3.20.20.80">
    <property type="entry name" value="Glycosidases"/>
    <property type="match status" value="1"/>
</dbReference>
<gene>
    <name evidence="4" type="ORF">GCM10022278_18870</name>
</gene>
<dbReference type="InterPro" id="IPR013780">
    <property type="entry name" value="Glyco_hydro_b"/>
</dbReference>
<dbReference type="InterPro" id="IPR006047">
    <property type="entry name" value="GH13_cat_dom"/>
</dbReference>
<dbReference type="Pfam" id="PF16657">
    <property type="entry name" value="Malt_amylase_C"/>
    <property type="match status" value="1"/>
</dbReference>
<dbReference type="EMBL" id="BAABBO010000009">
    <property type="protein sequence ID" value="GAA3961022.1"/>
    <property type="molecule type" value="Genomic_DNA"/>
</dbReference>
<dbReference type="InterPro" id="IPR045857">
    <property type="entry name" value="O16G_dom_2"/>
</dbReference>
<evidence type="ECO:0000313" key="5">
    <source>
        <dbReference type="Proteomes" id="UP001501337"/>
    </source>
</evidence>
<dbReference type="InterPro" id="IPR017853">
    <property type="entry name" value="GH"/>
</dbReference>
<dbReference type="InterPro" id="IPR032091">
    <property type="entry name" value="Malt_amylase-like_C"/>
</dbReference>
<dbReference type="InterPro" id="IPR033746">
    <property type="entry name" value="GGa_phosphorylase"/>
</dbReference>
<organism evidence="4 5">
    <name type="scientific">Allohahella marinimesophila</name>
    <dbReference type="NCBI Taxonomy" id="1054972"/>
    <lineage>
        <taxon>Bacteria</taxon>
        <taxon>Pseudomonadati</taxon>
        <taxon>Pseudomonadota</taxon>
        <taxon>Gammaproteobacteria</taxon>
        <taxon>Oceanospirillales</taxon>
        <taxon>Hahellaceae</taxon>
        <taxon>Allohahella</taxon>
    </lineage>
</organism>
<feature type="domain" description="Glycosyl hydrolase family 13 catalytic" evidence="3">
    <location>
        <begin position="43"/>
        <end position="408"/>
    </location>
</feature>
<keyword evidence="1" id="KW-0328">Glycosyltransferase</keyword>
<keyword evidence="5" id="KW-1185">Reference proteome</keyword>
<dbReference type="CDD" id="cd11356">
    <property type="entry name" value="AmyAc_Sucrose_phosphorylase-like_1"/>
    <property type="match status" value="1"/>
</dbReference>
<dbReference type="Gene3D" id="2.60.40.1180">
    <property type="entry name" value="Golgi alpha-mannosidase II"/>
    <property type="match status" value="1"/>
</dbReference>
<reference evidence="5" key="1">
    <citation type="journal article" date="2019" name="Int. J. Syst. Evol. Microbiol.">
        <title>The Global Catalogue of Microorganisms (GCM) 10K type strain sequencing project: providing services to taxonomists for standard genome sequencing and annotation.</title>
        <authorList>
            <consortium name="The Broad Institute Genomics Platform"/>
            <consortium name="The Broad Institute Genome Sequencing Center for Infectious Disease"/>
            <person name="Wu L."/>
            <person name="Ma J."/>
        </authorList>
    </citation>
    <scope>NUCLEOTIDE SEQUENCE [LARGE SCALE GENOMIC DNA]</scope>
    <source>
        <strain evidence="5">JCM 17555</strain>
    </source>
</reference>
<comment type="caution">
    <text evidence="4">The sequence shown here is derived from an EMBL/GenBank/DDBJ whole genome shotgun (WGS) entry which is preliminary data.</text>
</comment>
<dbReference type="InterPro" id="IPR016377">
    <property type="entry name" value="Sucrose_GGa_phosphorylase-rel"/>
</dbReference>
<dbReference type="PANTHER" id="PTHR10357:SF214">
    <property type="entry name" value="GLUCOSYLGLYCERATE PHOSPHORYLASE"/>
    <property type="match status" value="1"/>
</dbReference>
<dbReference type="SMART" id="SM00642">
    <property type="entry name" value="Aamy"/>
    <property type="match status" value="1"/>
</dbReference>
<dbReference type="PIRSF" id="PIRSF003059">
    <property type="entry name" value="Sucrose_phosphorylase"/>
    <property type="match status" value="1"/>
</dbReference>
<evidence type="ECO:0000259" key="3">
    <source>
        <dbReference type="SMART" id="SM00642"/>
    </source>
</evidence>